<dbReference type="AlphaFoldDB" id="A0A8D8Q944"/>
<dbReference type="PROSITE" id="PS50878">
    <property type="entry name" value="RT_POL"/>
    <property type="match status" value="1"/>
</dbReference>
<dbReference type="GO" id="GO:0071897">
    <property type="term" value="P:DNA biosynthetic process"/>
    <property type="evidence" value="ECO:0007669"/>
    <property type="project" value="UniProtKB-ARBA"/>
</dbReference>
<protein>
    <submittedName>
        <fullName evidence="8">Polyprotein P3</fullName>
    </submittedName>
</protein>
<keyword evidence="2" id="KW-0548">Nucleotidyltransferase</keyword>
<evidence type="ECO:0000256" key="2">
    <source>
        <dbReference type="ARBA" id="ARBA00022695"/>
    </source>
</evidence>
<accession>A0A8D8Q944</accession>
<dbReference type="EMBL" id="HBUF01065285">
    <property type="protein sequence ID" value="CAG6627419.1"/>
    <property type="molecule type" value="Transcribed_RNA"/>
</dbReference>
<proteinExistence type="predicted"/>
<dbReference type="Gene3D" id="3.30.420.10">
    <property type="entry name" value="Ribonuclease H-like superfamily/Ribonuclease H"/>
    <property type="match status" value="1"/>
</dbReference>
<dbReference type="PANTHER" id="PTHR33050">
    <property type="entry name" value="REVERSE TRANSCRIPTASE DOMAIN-CONTAINING PROTEIN"/>
    <property type="match status" value="1"/>
</dbReference>
<evidence type="ECO:0000256" key="3">
    <source>
        <dbReference type="ARBA" id="ARBA00022722"/>
    </source>
</evidence>
<dbReference type="InterPro" id="IPR041373">
    <property type="entry name" value="RT_RNaseH"/>
</dbReference>
<evidence type="ECO:0000256" key="5">
    <source>
        <dbReference type="ARBA" id="ARBA00022801"/>
    </source>
</evidence>
<dbReference type="CDD" id="cd03714">
    <property type="entry name" value="RT_DIRS1"/>
    <property type="match status" value="1"/>
</dbReference>
<dbReference type="InterPro" id="IPR043502">
    <property type="entry name" value="DNA/RNA_pol_sf"/>
</dbReference>
<evidence type="ECO:0000256" key="4">
    <source>
        <dbReference type="ARBA" id="ARBA00022759"/>
    </source>
</evidence>
<evidence type="ECO:0000259" key="7">
    <source>
        <dbReference type="PROSITE" id="PS50878"/>
    </source>
</evidence>
<evidence type="ECO:0000313" key="8">
    <source>
        <dbReference type="EMBL" id="CAG6627419.1"/>
    </source>
</evidence>
<dbReference type="InterPro" id="IPR043128">
    <property type="entry name" value="Rev_trsase/Diguanyl_cyclase"/>
</dbReference>
<dbReference type="Pfam" id="PF00078">
    <property type="entry name" value="RVT_1"/>
    <property type="match status" value="1"/>
</dbReference>
<dbReference type="GO" id="GO:0003676">
    <property type="term" value="F:nucleic acid binding"/>
    <property type="evidence" value="ECO:0007669"/>
    <property type="project" value="InterPro"/>
</dbReference>
<reference evidence="8" key="1">
    <citation type="submission" date="2021-05" db="EMBL/GenBank/DDBJ databases">
        <authorList>
            <person name="Alioto T."/>
            <person name="Alioto T."/>
            <person name="Gomez Garrido J."/>
        </authorList>
    </citation>
    <scope>NUCLEOTIDE SEQUENCE</scope>
</reference>
<dbReference type="EMBL" id="HBUF01065284">
    <property type="protein sequence ID" value="CAG6627416.1"/>
    <property type="molecule type" value="Transcribed_RNA"/>
</dbReference>
<name>A0A8D8Q944_9HEMI</name>
<dbReference type="Gene3D" id="3.30.70.270">
    <property type="match status" value="1"/>
</dbReference>
<dbReference type="InterPro" id="IPR052055">
    <property type="entry name" value="Hepadnavirus_pol/RT"/>
</dbReference>
<keyword evidence="4" id="KW-0255">Endonuclease</keyword>
<dbReference type="InterPro" id="IPR036397">
    <property type="entry name" value="RNaseH_sf"/>
</dbReference>
<dbReference type="Gene3D" id="3.10.10.10">
    <property type="entry name" value="HIV Type 1 Reverse Transcriptase, subunit A, domain 1"/>
    <property type="match status" value="1"/>
</dbReference>
<sequence length="638" mass="72563">MGGVTKGGQLANFVKNWLSLGAGPQLIKIITGYRIPFSQKPSLMRLRPPFPPQLSTVSSSDMNMVIQSLLSQRMITLALETSGFLCPMFLVSKGNGSLRPVFNLKRLNTFVTTKQFRLVNHAKIPSFLQRNDFMASVDLSQAYCHIPVHQSHQRFLCFVHEGRVYRWTCLPFGLASAPQAFAQLSNWVASIMRKNGIRTLVYLDDFLLAAQDPSLLQMQIDWTLNLLAHLGWVVNREKSILIPTQKIDYLGISWDTQLHRISLPFNKVSLLGQRLQKFIRSPLWSLKSAQSIIGLLNFVAFTLPLGRLHLKEIQIASRCLPLRYPHRLLPIPSRALSELRWYLSNLRGHVPLHPPIARTFMSTDASDEGWGAVLANVSIQGAWTQKQRSWHINQRELFAVRKAILSYPNLVVNRSVVLQSDNKTVVAYIRKQGGLRSRTLLKETKKLLFLTSKLNIHITPHYIPGKFNSLADALSRQAPLPDWHALPLLTKLVFHRWGVPDIDLFATYQSKVVPRYVSLDPLDRQAAFIDAFSKDWKDWKLAWVFPPPPLLPQVLHHLNRATGLFIVVAPRWQKTFWRADLKSRAIAPPFAVQDPRSQVIDLSTGLPPPLAENLMLEIWLIRGGIDKLRGGQRRKNVC</sequence>
<keyword evidence="1" id="KW-0808">Transferase</keyword>
<dbReference type="Pfam" id="PF17917">
    <property type="entry name" value="RT_RNaseH"/>
    <property type="match status" value="1"/>
</dbReference>
<dbReference type="PANTHER" id="PTHR33050:SF7">
    <property type="entry name" value="RIBONUCLEASE H"/>
    <property type="match status" value="1"/>
</dbReference>
<feature type="domain" description="Reverse transcriptase" evidence="7">
    <location>
        <begin position="72"/>
        <end position="254"/>
    </location>
</feature>
<dbReference type="SUPFAM" id="SSF56672">
    <property type="entry name" value="DNA/RNA polymerases"/>
    <property type="match status" value="1"/>
</dbReference>
<organism evidence="8">
    <name type="scientific">Cacopsylla melanoneura</name>
    <dbReference type="NCBI Taxonomy" id="428564"/>
    <lineage>
        <taxon>Eukaryota</taxon>
        <taxon>Metazoa</taxon>
        <taxon>Ecdysozoa</taxon>
        <taxon>Arthropoda</taxon>
        <taxon>Hexapoda</taxon>
        <taxon>Insecta</taxon>
        <taxon>Pterygota</taxon>
        <taxon>Neoptera</taxon>
        <taxon>Paraneoptera</taxon>
        <taxon>Hemiptera</taxon>
        <taxon>Sternorrhyncha</taxon>
        <taxon>Psylloidea</taxon>
        <taxon>Psyllidae</taxon>
        <taxon>Psyllinae</taxon>
        <taxon>Cacopsylla</taxon>
    </lineage>
</organism>
<dbReference type="EMBL" id="HBUF01566143">
    <property type="protein sequence ID" value="CAG6764572.1"/>
    <property type="molecule type" value="Transcribed_RNA"/>
</dbReference>
<evidence type="ECO:0000256" key="1">
    <source>
        <dbReference type="ARBA" id="ARBA00022679"/>
    </source>
</evidence>
<evidence type="ECO:0000256" key="6">
    <source>
        <dbReference type="ARBA" id="ARBA00022918"/>
    </source>
</evidence>
<keyword evidence="3" id="KW-0540">Nuclease</keyword>
<dbReference type="InterPro" id="IPR000477">
    <property type="entry name" value="RT_dom"/>
</dbReference>
<dbReference type="CDD" id="cd09275">
    <property type="entry name" value="RNase_HI_RT_DIRS1"/>
    <property type="match status" value="1"/>
</dbReference>
<keyword evidence="6" id="KW-0695">RNA-directed DNA polymerase</keyword>
<keyword evidence="5" id="KW-0378">Hydrolase</keyword>